<protein>
    <submittedName>
        <fullName evidence="1">GLPGLI family protein</fullName>
    </submittedName>
</protein>
<dbReference type="NCBIfam" id="TIGR01200">
    <property type="entry name" value="GLPGLI"/>
    <property type="match status" value="1"/>
</dbReference>
<dbReference type="EMBL" id="CP035532">
    <property type="protein sequence ID" value="QBA21860.1"/>
    <property type="molecule type" value="Genomic_DNA"/>
</dbReference>
<sequence>MKLLYIIFLITINISAQTFEIDYKYHELLQPKNLPRDEVHKLINIDNDISYYVVDKEQNHSNVPGYTAPTESEALRTFKKFNQDSVYTVYPVGLKYAYVKEKIPVINWKIEKETKKILDYDCRKATAEYRGRKFEAYFTEKISTTDGPWKFSGLPGTILEVYDTEKKLTIEAIAVKISRETKNYDQYLSRLNVKRKYTYEEFAKLSVKRHLKILAAINSSLPNNSDVSSTSNLIKNYPQEIEIIDVEKYK</sequence>
<accession>A0A411DNH1</accession>
<gene>
    <name evidence="1" type="ORF">EU348_11925</name>
</gene>
<proteinExistence type="predicted"/>
<name>A0A411DNH1_CHRID</name>
<reference evidence="1" key="1">
    <citation type="submission" date="2019-01" db="EMBL/GenBank/DDBJ databases">
        <title>Whole Genome Sequencing for Putative Detection of Antimicrobial Resistance and Potential Virulence Factors in Chryseobacterium indologenes isolated from Nile Tilapia in Tanzania.</title>
        <authorList>
            <person name="Mwega E."/>
            <person name="Mutoloki S."/>
            <person name="Mugimba K."/>
            <person name="Colquhoun D."/>
            <person name="Mdegela R."/>
            <person name="Evensen O."/>
            <person name="Wasteson Y."/>
        </authorList>
    </citation>
    <scope>NUCLEOTIDE SEQUENCE [LARGE SCALE GENOMIC DNA]</scope>
    <source>
        <strain evidence="1">StR 01</strain>
    </source>
</reference>
<evidence type="ECO:0000313" key="1">
    <source>
        <dbReference type="EMBL" id="QBA21860.1"/>
    </source>
</evidence>
<dbReference type="AlphaFoldDB" id="A0A411DNH1"/>
<dbReference type="InterPro" id="IPR005901">
    <property type="entry name" value="GLPGLI"/>
</dbReference>
<organism evidence="1">
    <name type="scientific">Chryseobacterium indologenes</name>
    <name type="common">Flavobacterium indologenes</name>
    <dbReference type="NCBI Taxonomy" id="253"/>
    <lineage>
        <taxon>Bacteria</taxon>
        <taxon>Pseudomonadati</taxon>
        <taxon>Bacteroidota</taxon>
        <taxon>Flavobacteriia</taxon>
        <taxon>Flavobacteriales</taxon>
        <taxon>Weeksellaceae</taxon>
        <taxon>Chryseobacterium group</taxon>
        <taxon>Chryseobacterium</taxon>
    </lineage>
</organism>